<sequence length="129" mass="14668">MNTISRNFEGFDEVHLEELLKSNFKEIGFGVLHEIDFQETLQNKIGKDIGLYKQLQICNPSLAYEAIQLDPTIGIQLPCNVVIRKEENGLAVDIQSPLDSIPNNSPKDLRDMAEELTQKIEKLLEEIDN</sequence>
<dbReference type="SUPFAM" id="SSF103247">
    <property type="entry name" value="TT1751-like"/>
    <property type="match status" value="1"/>
</dbReference>
<dbReference type="InterPro" id="IPR016796">
    <property type="entry name" value="UCP021774"/>
</dbReference>
<name>A0A150XB85_9BACT</name>
<dbReference type="InterPro" id="IPR035923">
    <property type="entry name" value="TT1751-like_sf"/>
</dbReference>
<dbReference type="EMBL" id="LRPC01000012">
    <property type="protein sequence ID" value="KYG75956.1"/>
    <property type="molecule type" value="Genomic_DNA"/>
</dbReference>
<evidence type="ECO:0000259" key="1">
    <source>
        <dbReference type="Pfam" id="PF03625"/>
    </source>
</evidence>
<dbReference type="PANTHER" id="PTHR38342">
    <property type="entry name" value="SLR5037 PROTEIN"/>
    <property type="match status" value="1"/>
</dbReference>
<dbReference type="Gene3D" id="3.30.310.70">
    <property type="entry name" value="TT1751-like domain"/>
    <property type="match status" value="1"/>
</dbReference>
<dbReference type="Proteomes" id="UP000075606">
    <property type="component" value="Unassembled WGS sequence"/>
</dbReference>
<comment type="caution">
    <text evidence="2">The sequence shown here is derived from an EMBL/GenBank/DDBJ whole genome shotgun (WGS) entry which is preliminary data.</text>
</comment>
<dbReference type="AlphaFoldDB" id="A0A150XB85"/>
<protein>
    <recommendedName>
        <fullName evidence="1">DUF302 domain-containing protein</fullName>
    </recommendedName>
</protein>
<dbReference type="STRING" id="333140.AWW68_09000"/>
<evidence type="ECO:0000313" key="2">
    <source>
        <dbReference type="EMBL" id="KYG75956.1"/>
    </source>
</evidence>
<dbReference type="InterPro" id="IPR005180">
    <property type="entry name" value="DUF302"/>
</dbReference>
<dbReference type="Pfam" id="PF03625">
    <property type="entry name" value="DUF302"/>
    <property type="match status" value="1"/>
</dbReference>
<gene>
    <name evidence="2" type="ORF">AWW68_09000</name>
</gene>
<accession>A0A150XB85</accession>
<keyword evidence="3" id="KW-1185">Reference proteome</keyword>
<dbReference type="PANTHER" id="PTHR38342:SF1">
    <property type="entry name" value="SLR5037 PROTEIN"/>
    <property type="match status" value="1"/>
</dbReference>
<organism evidence="2 3">
    <name type="scientific">Roseivirga spongicola</name>
    <dbReference type="NCBI Taxonomy" id="333140"/>
    <lineage>
        <taxon>Bacteria</taxon>
        <taxon>Pseudomonadati</taxon>
        <taxon>Bacteroidota</taxon>
        <taxon>Cytophagia</taxon>
        <taxon>Cytophagales</taxon>
        <taxon>Roseivirgaceae</taxon>
        <taxon>Roseivirga</taxon>
    </lineage>
</organism>
<dbReference type="OrthoDB" id="9791067at2"/>
<dbReference type="CDD" id="cd14797">
    <property type="entry name" value="DUF302"/>
    <property type="match status" value="1"/>
</dbReference>
<proteinExistence type="predicted"/>
<dbReference type="PIRSF" id="PIRSF021774">
    <property type="entry name" value="UCP021774"/>
    <property type="match status" value="1"/>
</dbReference>
<dbReference type="RefSeq" id="WP_068220169.1">
    <property type="nucleotide sequence ID" value="NZ_CP139724.1"/>
</dbReference>
<reference evidence="2 3" key="1">
    <citation type="submission" date="2016-01" db="EMBL/GenBank/DDBJ databases">
        <title>Genome sequencing of Roseivirga spongicola UST030701-084.</title>
        <authorList>
            <person name="Selvaratnam C."/>
            <person name="Thevarajoo S."/>
            <person name="Goh K.M."/>
            <person name="Ee R."/>
            <person name="Chan K.-G."/>
            <person name="Chong C.S."/>
        </authorList>
    </citation>
    <scope>NUCLEOTIDE SEQUENCE [LARGE SCALE GENOMIC DNA]</scope>
    <source>
        <strain evidence="2 3">UST030701-084</strain>
    </source>
</reference>
<evidence type="ECO:0000313" key="3">
    <source>
        <dbReference type="Proteomes" id="UP000075606"/>
    </source>
</evidence>
<feature type="domain" description="DUF302" evidence="1">
    <location>
        <begin position="35"/>
        <end position="91"/>
    </location>
</feature>